<comment type="caution">
    <text evidence="1">The sequence shown here is derived from an EMBL/GenBank/DDBJ whole genome shotgun (WGS) entry which is preliminary data.</text>
</comment>
<evidence type="ECO:0000313" key="2">
    <source>
        <dbReference type="Proteomes" id="UP000741360"/>
    </source>
</evidence>
<dbReference type="Proteomes" id="UP000741360">
    <property type="component" value="Unassembled WGS sequence"/>
</dbReference>
<dbReference type="EMBL" id="JACPSX010000062">
    <property type="protein sequence ID" value="MBI3014190.1"/>
    <property type="molecule type" value="Genomic_DNA"/>
</dbReference>
<reference evidence="1" key="1">
    <citation type="submission" date="2020-07" db="EMBL/GenBank/DDBJ databases">
        <title>Huge and variable diversity of episymbiotic CPR bacteria and DPANN archaea in groundwater ecosystems.</title>
        <authorList>
            <person name="He C.Y."/>
            <person name="Keren R."/>
            <person name="Whittaker M."/>
            <person name="Farag I.F."/>
            <person name="Doudna J."/>
            <person name="Cate J.H.D."/>
            <person name="Banfield J.F."/>
        </authorList>
    </citation>
    <scope>NUCLEOTIDE SEQUENCE</scope>
    <source>
        <strain evidence="1">NC_groundwater_717_Ag_S-0.2um_59_8</strain>
    </source>
</reference>
<proteinExistence type="predicted"/>
<accession>A0A932GNP0</accession>
<protein>
    <submittedName>
        <fullName evidence="1">Uncharacterized protein</fullName>
    </submittedName>
</protein>
<sequence length="261" mass="30175">MKRQPRIPSYFRCVLRDPSEITPFVVQFLDSPFVDKNVPFPVPSFTELKQFLRAHGRDASLRRCFGALFDYLEIQDGEEEGVVTWGEDAYCNTLEVKSVLDLVFPLLEEVKARGILFGDRIEIGFALPLIMTNPRLPREEICSEILRYGGNARELAFHLHHPRPRRAPYEGALWIDLREKAPPKSREASRRGEAGILEVPIENPWISPRLHLSVSVRYNSQFRGYWLSQMYHLAANLRGNDPLPELIVEDWRDFKNRESGA</sequence>
<organism evidence="1 2">
    <name type="scientific">Tectimicrobiota bacterium</name>
    <dbReference type="NCBI Taxonomy" id="2528274"/>
    <lineage>
        <taxon>Bacteria</taxon>
        <taxon>Pseudomonadati</taxon>
        <taxon>Nitrospinota/Tectimicrobiota group</taxon>
        <taxon>Candidatus Tectimicrobiota</taxon>
    </lineage>
</organism>
<gene>
    <name evidence="1" type="ORF">HYY65_03780</name>
</gene>
<evidence type="ECO:0000313" key="1">
    <source>
        <dbReference type="EMBL" id="MBI3014190.1"/>
    </source>
</evidence>
<dbReference type="AlphaFoldDB" id="A0A932GNP0"/>
<name>A0A932GNP0_UNCTE</name>